<dbReference type="Gramene" id="TraesWEE_scaffold_097130_01G000100.1">
    <property type="protein sequence ID" value="TraesWEE_scaffold_097130_01G000100.1"/>
    <property type="gene ID" value="TraesWEE_scaffold_097130_01G000100"/>
</dbReference>
<evidence type="ECO:0000259" key="1">
    <source>
        <dbReference type="Pfam" id="PF03478"/>
    </source>
</evidence>
<feature type="domain" description="KIB1-4 beta-propeller" evidence="1">
    <location>
        <begin position="506"/>
        <end position="735"/>
    </location>
</feature>
<dbReference type="Pfam" id="PF03478">
    <property type="entry name" value="Beta-prop_KIB1-4"/>
    <property type="match status" value="2"/>
</dbReference>
<evidence type="ECO:0000313" key="2">
    <source>
        <dbReference type="EnsemblPlants" id="TraesCS2B02G111300.1"/>
    </source>
</evidence>
<reference evidence="2" key="1">
    <citation type="submission" date="2018-08" db="EMBL/GenBank/DDBJ databases">
        <authorList>
            <person name="Rossello M."/>
        </authorList>
    </citation>
    <scope>NUCLEOTIDE SEQUENCE [LARGE SCALE GENOMIC DNA]</scope>
    <source>
        <strain evidence="2">cv. Chinese Spring</strain>
    </source>
</reference>
<dbReference type="Gramene" id="TraesNOR2B03G00869330.1">
    <property type="protein sequence ID" value="TraesNOR2B03G00869330.1"/>
    <property type="gene ID" value="TraesNOR2B03G00869330"/>
</dbReference>
<dbReference type="STRING" id="4565.A0A3B6BZV5"/>
<organism evidence="2">
    <name type="scientific">Triticum aestivum</name>
    <name type="common">Wheat</name>
    <dbReference type="NCBI Taxonomy" id="4565"/>
    <lineage>
        <taxon>Eukaryota</taxon>
        <taxon>Viridiplantae</taxon>
        <taxon>Streptophyta</taxon>
        <taxon>Embryophyta</taxon>
        <taxon>Tracheophyta</taxon>
        <taxon>Spermatophyta</taxon>
        <taxon>Magnoliopsida</taxon>
        <taxon>Liliopsida</taxon>
        <taxon>Poales</taxon>
        <taxon>Poaceae</taxon>
        <taxon>BOP clade</taxon>
        <taxon>Pooideae</taxon>
        <taxon>Triticodae</taxon>
        <taxon>Triticeae</taxon>
        <taxon>Triticinae</taxon>
        <taxon>Triticum</taxon>
    </lineage>
</organism>
<accession>A0A3B6BZV5</accession>
<sequence length="799" mass="90342">MICLVEADWFRLWKPAGAGTGDVIGNREPKTSRWSKFLTDTDGPGRHIIRSRRFFFLPPKRDRYPECQTRSAADIEEPYFMATTQQQPWLVQFNGTSKPIFVAPFDGCRRWDEAPDMPVLQGKRCLGRDGDWSLMLDDRTNECSLVNFADTSSEPIVIALPPLPDEPKLHLQFGCALSGQTPPDCTVLLDFVGETFLLHCRPGDPEWSRLPVELVDENDWFDGPITRGYQGKMYATTMLSFVAVDASNLAPVVERADMTPPPPCPVHTAYKCYPVPCPDGELFSVRCCIFGCPQAVVDVKVFRWNDEENAWETVETIGDKTFFVGRFNFVVLSAAEAGTQPNCIHVLREVCGEFGIYTVSLDDATIWLSIVEGCDDDDDDGEDQVFWALPTSFGLEAARTIQTSDNVSNEVTHTRIEHCCGEQEKEDMTMSTVRRWCDLHTDLLQLLVPKISFIDLLHLKAVCKQWNSIKSPIQHAKVSPLLMTTRPARRTKEDLIEIFDPVGEKKYSIRVNIPTSGLKSQGSQLLHFTKNGWVIVSRGGDRMFFLVNPFKNYPNGGHVIALPPLDVTGLKGLSFSSVPGSPDFVVLAAGSTPSSKVVMIKTWRMGDEEWKEEFLSDDDAPFFMASHSPVFLDGVFYFLDINGRLGVIDPNEDEMEFSVLKKPDQPIRGSADVHLEEWDYNYLVEWKGELIAIFRENGDASVRMFKLERSQMVWLELQEMEDAAVFWDRSNALIVVSPPEEDLCNKMFLPNYNETNGGGRLHTFYSFREQCYCPSFCAKEPMNAIWFQLDLDVLTATDQ</sequence>
<dbReference type="InterPro" id="IPR005174">
    <property type="entry name" value="KIB1-4_b-propeller"/>
</dbReference>
<evidence type="ECO:0000313" key="3">
    <source>
        <dbReference type="Proteomes" id="UP000019116"/>
    </source>
</evidence>
<feature type="domain" description="KIB1-4 beta-propeller" evidence="1">
    <location>
        <begin position="116"/>
        <end position="349"/>
    </location>
</feature>
<dbReference type="Gramene" id="TraesCS2B02G111300.1">
    <property type="protein sequence ID" value="TraesCS2B02G111300.1"/>
    <property type="gene ID" value="TraesCS2B02G111300"/>
</dbReference>
<protein>
    <recommendedName>
        <fullName evidence="1">KIB1-4 beta-propeller domain-containing protein</fullName>
    </recommendedName>
</protein>
<name>A0A3B6BZV5_WHEAT</name>
<proteinExistence type="predicted"/>
<dbReference type="Proteomes" id="UP000019116">
    <property type="component" value="Chromosome 2B"/>
</dbReference>
<dbReference type="AlphaFoldDB" id="A0A3B6BZV5"/>
<dbReference type="EnsemblPlants" id="TraesCS2B02G111300.1">
    <property type="protein sequence ID" value="TraesCS2B02G111300.1"/>
    <property type="gene ID" value="TraesCS2B02G111300"/>
</dbReference>
<dbReference type="PANTHER" id="PTHR33127">
    <property type="entry name" value="TRANSMEMBRANE PROTEIN"/>
    <property type="match status" value="1"/>
</dbReference>
<keyword evidence="3" id="KW-1185">Reference proteome</keyword>
<dbReference type="PANTHER" id="PTHR33127:SF90">
    <property type="entry name" value="F-BOX DOMAIN-CONTAINING PROTEIN"/>
    <property type="match status" value="1"/>
</dbReference>
<gene>
    <name evidence="2" type="primary">LOC123048647</name>
</gene>
<dbReference type="OMA" id="RNDDEDW"/>
<dbReference type="Gramene" id="TraesCAD_scaffold_095801_01G000100.1">
    <property type="protein sequence ID" value="TraesCAD_scaffold_095801_01G000100.1"/>
    <property type="gene ID" value="TraesCAD_scaffold_095801_01G000100"/>
</dbReference>
<dbReference type="Gramene" id="TraesCS2B03G0266100.1">
    <property type="protein sequence ID" value="TraesCS2B03G0266100.1.CDS"/>
    <property type="gene ID" value="TraesCS2B03G0266100"/>
</dbReference>
<reference evidence="2" key="2">
    <citation type="submission" date="2018-10" db="UniProtKB">
        <authorList>
            <consortium name="EnsemblPlants"/>
        </authorList>
    </citation>
    <scope>IDENTIFICATION</scope>
</reference>
<dbReference type="OrthoDB" id="679467at2759"/>